<dbReference type="AlphaFoldDB" id="A0A382PAA8"/>
<name>A0A382PAA8_9ZZZZ</name>
<proteinExistence type="predicted"/>
<organism evidence="1">
    <name type="scientific">marine metagenome</name>
    <dbReference type="NCBI Taxonomy" id="408172"/>
    <lineage>
        <taxon>unclassified sequences</taxon>
        <taxon>metagenomes</taxon>
        <taxon>ecological metagenomes</taxon>
    </lineage>
</organism>
<dbReference type="EMBL" id="UINC01105980">
    <property type="protein sequence ID" value="SVC70309.1"/>
    <property type="molecule type" value="Genomic_DNA"/>
</dbReference>
<evidence type="ECO:0000313" key="1">
    <source>
        <dbReference type="EMBL" id="SVC70309.1"/>
    </source>
</evidence>
<accession>A0A382PAA8</accession>
<feature type="non-terminal residue" evidence="1">
    <location>
        <position position="1"/>
    </location>
</feature>
<reference evidence="1" key="1">
    <citation type="submission" date="2018-05" db="EMBL/GenBank/DDBJ databases">
        <authorList>
            <person name="Lanie J.A."/>
            <person name="Ng W.-L."/>
            <person name="Kazmierczak K.M."/>
            <person name="Andrzejewski T.M."/>
            <person name="Davidsen T.M."/>
            <person name="Wayne K.J."/>
            <person name="Tettelin H."/>
            <person name="Glass J.I."/>
            <person name="Rusch D."/>
            <person name="Podicherti R."/>
            <person name="Tsui H.-C.T."/>
            <person name="Winkler M.E."/>
        </authorList>
    </citation>
    <scope>NUCLEOTIDE SEQUENCE</scope>
</reference>
<gene>
    <name evidence="1" type="ORF">METZ01_LOCUS323163</name>
</gene>
<sequence length="96" mass="10971">WETQEATGERARWTSAFMVRHEDRVFINNDHGDLIIARLSPEGYAEISRTTLIAPTSRPGNRRELTYVNWSHPAYANQHIYARNDEEIISASLAAS</sequence>
<protein>
    <recommendedName>
        <fullName evidence="2">Dipeptidylpeptidase IV N-terminal domain-containing protein</fullName>
    </recommendedName>
</protein>
<evidence type="ECO:0008006" key="2">
    <source>
        <dbReference type="Google" id="ProtNLM"/>
    </source>
</evidence>